<gene>
    <name evidence="3" type="ORF">C7M84_023843</name>
</gene>
<keyword evidence="4" id="KW-1185">Reference proteome</keyword>
<evidence type="ECO:0000313" key="4">
    <source>
        <dbReference type="Proteomes" id="UP000283509"/>
    </source>
</evidence>
<dbReference type="Proteomes" id="UP000283509">
    <property type="component" value="Unassembled WGS sequence"/>
</dbReference>
<reference evidence="3 4" key="2">
    <citation type="submission" date="2019-01" db="EMBL/GenBank/DDBJ databases">
        <title>The decoding of complex shrimp genome reveals the adaptation for benthos swimmer, frequently molting mechanism and breeding impact on genome.</title>
        <authorList>
            <person name="Sun Y."/>
            <person name="Gao Y."/>
            <person name="Yu Y."/>
        </authorList>
    </citation>
    <scope>NUCLEOTIDE SEQUENCE [LARGE SCALE GENOMIC DNA]</scope>
    <source>
        <tissue evidence="3">Muscle</tissue>
    </source>
</reference>
<dbReference type="Pfam" id="PF08434">
    <property type="entry name" value="CLCA"/>
    <property type="match status" value="1"/>
</dbReference>
<evidence type="ECO:0000313" key="3">
    <source>
        <dbReference type="EMBL" id="ROT82981.1"/>
    </source>
</evidence>
<dbReference type="OrthoDB" id="6368535at2759"/>
<evidence type="ECO:0000256" key="1">
    <source>
        <dbReference type="SAM" id="SignalP"/>
    </source>
</evidence>
<protein>
    <recommendedName>
        <fullName evidence="2">Calcium-activated chloride channel N-terminal domain-containing protein</fullName>
    </recommendedName>
</protein>
<dbReference type="STRING" id="6689.A0A3R7MQ65"/>
<feature type="chain" id="PRO_5018568935" description="Calcium-activated chloride channel N-terminal domain-containing protein" evidence="1">
    <location>
        <begin position="22"/>
        <end position="292"/>
    </location>
</feature>
<dbReference type="EMBL" id="QCYY01000754">
    <property type="protein sequence ID" value="ROT82981.1"/>
    <property type="molecule type" value="Genomic_DNA"/>
</dbReference>
<evidence type="ECO:0000259" key="2">
    <source>
        <dbReference type="Pfam" id="PF08434"/>
    </source>
</evidence>
<reference evidence="3 4" key="1">
    <citation type="submission" date="2018-04" db="EMBL/GenBank/DDBJ databases">
        <authorList>
            <person name="Zhang X."/>
            <person name="Yuan J."/>
            <person name="Li F."/>
            <person name="Xiang J."/>
        </authorList>
    </citation>
    <scope>NUCLEOTIDE SEQUENCE [LARGE SCALE GENOMIC DNA]</scope>
    <source>
        <tissue evidence="3">Muscle</tissue>
    </source>
</reference>
<comment type="caution">
    <text evidence="3">The sequence shown here is derived from an EMBL/GenBank/DDBJ whole genome shotgun (WGS) entry which is preliminary data.</text>
</comment>
<proteinExistence type="predicted"/>
<feature type="domain" description="Calcium-activated chloride channel N-terminal" evidence="2">
    <location>
        <begin position="26"/>
        <end position="290"/>
    </location>
</feature>
<keyword evidence="1" id="KW-0732">Signal</keyword>
<accession>A0A3R7MQ65</accession>
<dbReference type="AlphaFoldDB" id="A0A3R7MQ65"/>
<sequence length="292" mass="32591">MRVWACVFVAVAVTMEMGVVATMSKVELVNNGYEGVVVGVSSRVDASLASEIIAGLKKMLKEGSKAMLKATRNRAYLRDVTILVPLSWTHVEEEDAEGALFLKQEDSDIRVDIPESPYQDQPYTLQTGICGASGLYIHYTPAYITDDELVKWWGARGTSLAYEWAKLRWGVFDEIGYPGDPKYPPHYKSMRHGGSVVPTMCGPTHVEGGWEDEEETECPRKRDGTPEGNCYFTATNCSSVSLMSLYSCRSQPELEFCDEETHNYEAPTKQNRICKLSVWQVMEGHRDFASGA</sequence>
<feature type="signal peptide" evidence="1">
    <location>
        <begin position="1"/>
        <end position="21"/>
    </location>
</feature>
<organism evidence="3 4">
    <name type="scientific">Penaeus vannamei</name>
    <name type="common">Whiteleg shrimp</name>
    <name type="synonym">Litopenaeus vannamei</name>
    <dbReference type="NCBI Taxonomy" id="6689"/>
    <lineage>
        <taxon>Eukaryota</taxon>
        <taxon>Metazoa</taxon>
        <taxon>Ecdysozoa</taxon>
        <taxon>Arthropoda</taxon>
        <taxon>Crustacea</taxon>
        <taxon>Multicrustacea</taxon>
        <taxon>Malacostraca</taxon>
        <taxon>Eumalacostraca</taxon>
        <taxon>Eucarida</taxon>
        <taxon>Decapoda</taxon>
        <taxon>Dendrobranchiata</taxon>
        <taxon>Penaeoidea</taxon>
        <taxon>Penaeidae</taxon>
        <taxon>Penaeus</taxon>
    </lineage>
</organism>
<name>A0A3R7MQ65_PENVA</name>
<dbReference type="InterPro" id="IPR013642">
    <property type="entry name" value="CLCA_N"/>
</dbReference>